<accession>A0A6N2Z0S8</accession>
<evidence type="ECO:0000313" key="1">
    <source>
        <dbReference type="EMBL" id="VYT71440.1"/>
    </source>
</evidence>
<dbReference type="RefSeq" id="WP_156848191.1">
    <property type="nucleotide sequence ID" value="NZ_CACRTN010000009.1"/>
</dbReference>
<dbReference type="EMBL" id="CACRTN010000009">
    <property type="protein sequence ID" value="VYT71440.1"/>
    <property type="molecule type" value="Genomic_DNA"/>
</dbReference>
<protein>
    <submittedName>
        <fullName evidence="1">Uncharacterized protein</fullName>
    </submittedName>
</protein>
<sequence length="394" mass="43079">MDVVELGPGPRSLEEIGSEKVVAAATEIIGFGIASVGEPEWEGGWPTLTLDPYIGYEWGSQLGSRAIETAAGAFWESYSPGTPEGVIDLVRDDLTEAIATGAENWRMDTIELLAQGLVDRYPELIGTDSPYSEPWHLVAELEERLGLHVDTSAVDGIVDRCSSKVTLFIGSRSDFDTDWGPSRRVLRSAAAWLDGPQEIAWDPEADQDLADDYARCSAQWLCESQGTTLTEVVNGRDGEFAESLRDAIVEDVGDSWGWPMIGVLTTLGLNDIATANTALKWQTPRGIEKPFAAIPTGRTAQGYSRQPNVVLTDPVNGSGQCVRIELERPLEIDLGDICCAMRDGVGGKWGNWYTSQEIGGWLPSEFERTLWRPVSSNEIDKEPMIGKPMGMKLR</sequence>
<organism evidence="1">
    <name type="scientific">Collinsella intestinalis</name>
    <dbReference type="NCBI Taxonomy" id="147207"/>
    <lineage>
        <taxon>Bacteria</taxon>
        <taxon>Bacillati</taxon>
        <taxon>Actinomycetota</taxon>
        <taxon>Coriobacteriia</taxon>
        <taxon>Coriobacteriales</taxon>
        <taxon>Coriobacteriaceae</taxon>
        <taxon>Collinsella</taxon>
    </lineage>
</organism>
<gene>
    <name evidence="1" type="ORF">CILFYP54_01345</name>
</gene>
<dbReference type="AlphaFoldDB" id="A0A6N2Z0S8"/>
<reference evidence="1" key="1">
    <citation type="submission" date="2019-11" db="EMBL/GenBank/DDBJ databases">
        <authorList>
            <person name="Feng L."/>
        </authorList>
    </citation>
    <scope>NUCLEOTIDE SEQUENCE</scope>
    <source>
        <strain evidence="1">CintestinalisLFYP54</strain>
    </source>
</reference>
<name>A0A6N2Z0S8_9ACTN</name>
<proteinExistence type="predicted"/>